<evidence type="ECO:0000313" key="1">
    <source>
        <dbReference type="EMBL" id="BAO44523.1"/>
    </source>
</evidence>
<protein>
    <submittedName>
        <fullName evidence="1">Phosphoglycolate phosphatase</fullName>
        <ecNumber evidence="1">3.1.3.18</ecNumber>
    </submittedName>
</protein>
<dbReference type="EC" id="3.1.3.18" evidence="1"/>
<dbReference type="InterPro" id="IPR041492">
    <property type="entry name" value="HAD_2"/>
</dbReference>
<name>A0A7U6GIX0_9GAMM</name>
<dbReference type="PANTHER" id="PTHR43434">
    <property type="entry name" value="PHOSPHOGLYCOLATE PHOSPHATASE"/>
    <property type="match status" value="1"/>
</dbReference>
<dbReference type="GO" id="GO:0004713">
    <property type="term" value="F:protein tyrosine kinase activity"/>
    <property type="evidence" value="ECO:0007669"/>
    <property type="project" value="TreeGrafter"/>
</dbReference>
<accession>A0A7U6GIX0</accession>
<dbReference type="EMBL" id="AP012273">
    <property type="protein sequence ID" value="BAO44523.1"/>
    <property type="molecule type" value="Genomic_DNA"/>
</dbReference>
<gene>
    <name evidence="1" type="ORF">TBH_C1606</name>
</gene>
<dbReference type="AlphaFoldDB" id="A0A7U6GIX0"/>
<proteinExistence type="predicted"/>
<dbReference type="SFLD" id="SFLDG01129">
    <property type="entry name" value="C1.5:_HAD__Beta-PGM__Phosphata"/>
    <property type="match status" value="1"/>
</dbReference>
<dbReference type="SUPFAM" id="SSF56784">
    <property type="entry name" value="HAD-like"/>
    <property type="match status" value="1"/>
</dbReference>
<dbReference type="GO" id="GO:0005829">
    <property type="term" value="C:cytosol"/>
    <property type="evidence" value="ECO:0007669"/>
    <property type="project" value="TreeGrafter"/>
</dbReference>
<dbReference type="InterPro" id="IPR023214">
    <property type="entry name" value="HAD_sf"/>
</dbReference>
<dbReference type="PANTHER" id="PTHR43434:SF20">
    <property type="entry name" value="5'-NUCLEOTIDASE"/>
    <property type="match status" value="1"/>
</dbReference>
<dbReference type="GO" id="GO:0008967">
    <property type="term" value="F:phosphoglycolate phosphatase activity"/>
    <property type="evidence" value="ECO:0007669"/>
    <property type="project" value="UniProtKB-EC"/>
</dbReference>
<keyword evidence="1" id="KW-0378">Hydrolase</keyword>
<dbReference type="SFLD" id="SFLDS00003">
    <property type="entry name" value="Haloacid_Dehalogenase"/>
    <property type="match status" value="1"/>
</dbReference>
<keyword evidence="2" id="KW-1185">Reference proteome</keyword>
<evidence type="ECO:0000313" key="2">
    <source>
        <dbReference type="Proteomes" id="UP000031631"/>
    </source>
</evidence>
<dbReference type="KEGG" id="tbn:TBH_C1606"/>
<reference evidence="1 2" key="1">
    <citation type="journal article" date="2014" name="PLoS ONE">
        <title>Physiological and genomic features of a novel sulfur-oxidizing gammaproteobacterium belonging to a previously uncultivated symbiotic lineage isolated from a hydrothermal vent.</title>
        <authorList>
            <person name="Nunoura T."/>
            <person name="Takaki Y."/>
            <person name="Kazama H."/>
            <person name="Kakuta J."/>
            <person name="Shimamura S."/>
            <person name="Makita H."/>
            <person name="Hirai M."/>
            <person name="Miyazaki M."/>
            <person name="Takai K."/>
        </authorList>
    </citation>
    <scope>NUCLEOTIDE SEQUENCE [LARGE SCALE GENOMIC DNA]</scope>
    <source>
        <strain evidence="1 2">Hiromi1</strain>
    </source>
</reference>
<dbReference type="InterPro" id="IPR023198">
    <property type="entry name" value="PGP-like_dom2"/>
</dbReference>
<dbReference type="InterPro" id="IPR036412">
    <property type="entry name" value="HAD-like_sf"/>
</dbReference>
<dbReference type="Pfam" id="PF13419">
    <property type="entry name" value="HAD_2"/>
    <property type="match status" value="1"/>
</dbReference>
<dbReference type="Gene3D" id="1.10.150.240">
    <property type="entry name" value="Putative phosphatase, domain 2"/>
    <property type="match status" value="1"/>
</dbReference>
<dbReference type="Gene3D" id="3.40.50.1000">
    <property type="entry name" value="HAD superfamily/HAD-like"/>
    <property type="match status" value="1"/>
</dbReference>
<organism evidence="1 2">
    <name type="scientific">Thiolapillus brandeum</name>
    <dbReference type="NCBI Taxonomy" id="1076588"/>
    <lineage>
        <taxon>Bacteria</taxon>
        <taxon>Pseudomonadati</taxon>
        <taxon>Pseudomonadota</taxon>
        <taxon>Gammaproteobacteria</taxon>
        <taxon>Chromatiales</taxon>
        <taxon>Sedimenticolaceae</taxon>
        <taxon>Thiolapillus</taxon>
    </lineage>
</organism>
<dbReference type="Proteomes" id="UP000031631">
    <property type="component" value="Chromosome"/>
</dbReference>
<dbReference type="InterPro" id="IPR050155">
    <property type="entry name" value="HAD-like_hydrolase_sf"/>
</dbReference>
<sequence>MVSCYSDQKYTNIVHNKNMNTVIFDLDGTISDPAEGITRCINHALAELGHPTYPESDLLKYIGPHLNITFSELAGLKSKADLARAIELYRERYIPIGYKENRLYDGIVDILDELVDTGSLLCIATTKRQDIAASVLKYFGISHYFTQIHGCDLDRSKADLLRDVISDSILGKRPMVMIGDRDTDFLAATEVGMSSIAVQWGYGRSEEYELASDMVKSPVDLPEAIVRNAQQVNAPDIATRRR</sequence>